<keyword evidence="2" id="KW-0812">Transmembrane</keyword>
<comment type="similarity">
    <text evidence="1 2">Belongs to the outer membrane factor (OMF) (TC 1.B.17) family.</text>
</comment>
<feature type="compositionally biased region" description="Polar residues" evidence="4">
    <location>
        <begin position="23"/>
        <end position="36"/>
    </location>
</feature>
<protein>
    <submittedName>
        <fullName evidence="5">Histidine kinase</fullName>
    </submittedName>
</protein>
<keyword evidence="2" id="KW-0564">Palmitate</keyword>
<keyword evidence="6" id="KW-1185">Reference proteome</keyword>
<dbReference type="EMBL" id="BMJQ01000009">
    <property type="protein sequence ID" value="GGF27755.1"/>
    <property type="molecule type" value="Genomic_DNA"/>
</dbReference>
<feature type="region of interest" description="Disordered" evidence="4">
    <location>
        <begin position="1"/>
        <end position="37"/>
    </location>
</feature>
<dbReference type="GO" id="GO:0015562">
    <property type="term" value="F:efflux transmembrane transporter activity"/>
    <property type="evidence" value="ECO:0007669"/>
    <property type="project" value="InterPro"/>
</dbReference>
<dbReference type="Proteomes" id="UP000646365">
    <property type="component" value="Unassembled WGS sequence"/>
</dbReference>
<feature type="coiled-coil region" evidence="3">
    <location>
        <begin position="386"/>
        <end position="413"/>
    </location>
</feature>
<dbReference type="InterPro" id="IPR010131">
    <property type="entry name" value="MdtP/NodT-like"/>
</dbReference>
<evidence type="ECO:0000313" key="5">
    <source>
        <dbReference type="EMBL" id="GGF27755.1"/>
    </source>
</evidence>
<dbReference type="PANTHER" id="PTHR30203:SF33">
    <property type="entry name" value="BLR4455 PROTEIN"/>
    <property type="match status" value="1"/>
</dbReference>
<organism evidence="5 6">
    <name type="scientific">Aliidongia dinghuensis</name>
    <dbReference type="NCBI Taxonomy" id="1867774"/>
    <lineage>
        <taxon>Bacteria</taxon>
        <taxon>Pseudomonadati</taxon>
        <taxon>Pseudomonadota</taxon>
        <taxon>Alphaproteobacteria</taxon>
        <taxon>Rhodospirillales</taxon>
        <taxon>Dongiaceae</taxon>
        <taxon>Aliidongia</taxon>
    </lineage>
</organism>
<keyword evidence="2" id="KW-0449">Lipoprotein</keyword>
<reference evidence="5" key="2">
    <citation type="submission" date="2020-09" db="EMBL/GenBank/DDBJ databases">
        <authorList>
            <person name="Sun Q."/>
            <person name="Zhou Y."/>
        </authorList>
    </citation>
    <scope>NUCLEOTIDE SEQUENCE</scope>
    <source>
        <strain evidence="5">CGMCC 1.15725</strain>
    </source>
</reference>
<keyword evidence="3" id="KW-0175">Coiled coil</keyword>
<dbReference type="Gene3D" id="2.20.200.10">
    <property type="entry name" value="Outer membrane efflux proteins (OEP)"/>
    <property type="match status" value="1"/>
</dbReference>
<keyword evidence="5" id="KW-0418">Kinase</keyword>
<keyword evidence="2" id="KW-1134">Transmembrane beta strand</keyword>
<proteinExistence type="inferred from homology"/>
<keyword evidence="2" id="KW-0472">Membrane</keyword>
<dbReference type="AlphaFoldDB" id="A0A8J2YVD0"/>
<dbReference type="NCBIfam" id="TIGR01845">
    <property type="entry name" value="outer_NodT"/>
    <property type="match status" value="1"/>
</dbReference>
<evidence type="ECO:0000313" key="6">
    <source>
        <dbReference type="Proteomes" id="UP000646365"/>
    </source>
</evidence>
<dbReference type="Pfam" id="PF02321">
    <property type="entry name" value="OEP"/>
    <property type="match status" value="2"/>
</dbReference>
<gene>
    <name evidence="5" type="ORF">GCM10011611_37180</name>
</gene>
<evidence type="ECO:0000256" key="3">
    <source>
        <dbReference type="SAM" id="Coils"/>
    </source>
</evidence>
<comment type="caution">
    <text evidence="5">The sequence shown here is derived from an EMBL/GenBank/DDBJ whole genome shotgun (WGS) entry which is preliminary data.</text>
</comment>
<evidence type="ECO:0000256" key="1">
    <source>
        <dbReference type="ARBA" id="ARBA00007613"/>
    </source>
</evidence>
<accession>A0A8J2YVD0</accession>
<dbReference type="Gene3D" id="1.20.1600.10">
    <property type="entry name" value="Outer membrane efflux proteins (OEP)"/>
    <property type="match status" value="1"/>
</dbReference>
<dbReference type="GO" id="GO:0005886">
    <property type="term" value="C:plasma membrane"/>
    <property type="evidence" value="ECO:0007669"/>
    <property type="project" value="UniProtKB-SubCell"/>
</dbReference>
<dbReference type="GO" id="GO:0016301">
    <property type="term" value="F:kinase activity"/>
    <property type="evidence" value="ECO:0007669"/>
    <property type="project" value="UniProtKB-KW"/>
</dbReference>
<comment type="subcellular location">
    <subcellularLocation>
        <location evidence="2">Cell membrane</location>
        <topology evidence="2">Lipid-anchor</topology>
    </subcellularLocation>
</comment>
<dbReference type="PANTHER" id="PTHR30203">
    <property type="entry name" value="OUTER MEMBRANE CATION EFFLUX PROTEIN"/>
    <property type="match status" value="1"/>
</dbReference>
<name>A0A8J2YVD0_9PROT</name>
<sequence length="486" mass="51213">MVAGCTVGPDFKAPDAPTDAGYSASSNPLPKQTVSADVSGGAVQQLVDGKDIPGEWWSLYHSEPLNKLIETSLKTNPDLDAAQAALREAHENVLAGEGELYPTVTGTTSGTRQKQQIGGSGATIYSLYNVGPSVSYTIDVWGGIRRNIESLEARAEYQRFQLEASYLSLTANVVTAAITEASLKAQIQATEEVIQIETKSLDTVRRQLALGGASRADFLNQQATLAAAQATLPPLQKQLEQERNLIQVLAGRFPNQDAGEQFDLASLALPTELPVSLPSQLVAQRPDVQAAEATLHAASANIGVAIANELPQFTLSASVALQASEMSKLFRLASGVWSAGASATGTIFDGGKLLHTRRAADAAYDQAAAQYRSTVLSAFQDVANALRAVTSDADALKAELEAERAAADSLNLAQAQYQAGGISFLTLLTAQQNYQQAHIGLVKAQAARYADTAALFQALGGGWWNRSDVVAKDGGAAQQKMTDAAL</sequence>
<dbReference type="SUPFAM" id="SSF56954">
    <property type="entry name" value="Outer membrane efflux proteins (OEP)"/>
    <property type="match status" value="1"/>
</dbReference>
<dbReference type="InterPro" id="IPR003423">
    <property type="entry name" value="OMP_efflux"/>
</dbReference>
<keyword evidence="5" id="KW-0808">Transferase</keyword>
<evidence type="ECO:0000256" key="2">
    <source>
        <dbReference type="RuleBase" id="RU362097"/>
    </source>
</evidence>
<evidence type="ECO:0000256" key="4">
    <source>
        <dbReference type="SAM" id="MobiDB-lite"/>
    </source>
</evidence>
<reference evidence="5" key="1">
    <citation type="journal article" date="2014" name="Int. J. Syst. Evol. Microbiol.">
        <title>Complete genome sequence of Corynebacterium casei LMG S-19264T (=DSM 44701T), isolated from a smear-ripened cheese.</title>
        <authorList>
            <consortium name="US DOE Joint Genome Institute (JGI-PGF)"/>
            <person name="Walter F."/>
            <person name="Albersmeier A."/>
            <person name="Kalinowski J."/>
            <person name="Ruckert C."/>
        </authorList>
    </citation>
    <scope>NUCLEOTIDE SEQUENCE</scope>
    <source>
        <strain evidence="5">CGMCC 1.15725</strain>
    </source>
</reference>